<gene>
    <name evidence="2" type="ORF">I6I10_12975</name>
</gene>
<dbReference type="OrthoDB" id="4416534at2"/>
<dbReference type="InterPro" id="IPR029044">
    <property type="entry name" value="Nucleotide-diphossugar_trans"/>
</dbReference>
<dbReference type="InterPro" id="IPR014729">
    <property type="entry name" value="Rossmann-like_a/b/a_fold"/>
</dbReference>
<evidence type="ECO:0000259" key="1">
    <source>
        <dbReference type="Pfam" id="PF02698"/>
    </source>
</evidence>
<accession>A0A7T4EFB4</accession>
<dbReference type="CDD" id="cd06259">
    <property type="entry name" value="YdcF-like"/>
    <property type="match status" value="1"/>
</dbReference>
<evidence type="ECO:0000313" key="2">
    <source>
        <dbReference type="EMBL" id="QQB46326.1"/>
    </source>
</evidence>
<dbReference type="Proteomes" id="UP000596145">
    <property type="component" value="Chromosome"/>
</dbReference>
<dbReference type="GeneID" id="92759383"/>
<dbReference type="RefSeq" id="WP_084036872.1">
    <property type="nucleotide sequence ID" value="NZ_CP066007.1"/>
</dbReference>
<sequence length="150" mass="16942">MRPLVVLGSRLIDGLPGATLTRRLAAAREHITPATTVVVTGHNGEAEAMRDWLVDHGVDASHIIVEPEARSTNENLENAYHALGRATRFDVVTSDFHAPRVRMWAWHHQFDVSVITAPTPADRRLFIYLRELAAIPHSALRILWRRIHRP</sequence>
<proteinExistence type="predicted"/>
<dbReference type="PANTHER" id="PTHR30336">
    <property type="entry name" value="INNER MEMBRANE PROTEIN, PROBABLE PERMEASE"/>
    <property type="match status" value="1"/>
</dbReference>
<dbReference type="GO" id="GO:0005886">
    <property type="term" value="C:plasma membrane"/>
    <property type="evidence" value="ECO:0007669"/>
    <property type="project" value="TreeGrafter"/>
</dbReference>
<feature type="domain" description="DUF218" evidence="1">
    <location>
        <begin position="5"/>
        <end position="130"/>
    </location>
</feature>
<dbReference type="EMBL" id="CP066007">
    <property type="protein sequence ID" value="QQB46326.1"/>
    <property type="molecule type" value="Genomic_DNA"/>
</dbReference>
<name>A0A7T4EFB4_9CORY</name>
<dbReference type="Pfam" id="PF02698">
    <property type="entry name" value="DUF218"/>
    <property type="match status" value="1"/>
</dbReference>
<reference evidence="2 3" key="1">
    <citation type="submission" date="2020-12" db="EMBL/GenBank/DDBJ databases">
        <title>FDA dAtabase for Regulatory Grade micrObial Sequences (FDA-ARGOS): Supporting development and validation of Infectious Disease Dx tests.</title>
        <authorList>
            <person name="Sproer C."/>
            <person name="Gronow S."/>
            <person name="Severitt S."/>
            <person name="Schroder I."/>
            <person name="Tallon L."/>
            <person name="Sadzewicz L."/>
            <person name="Zhao X."/>
            <person name="Boylan J."/>
            <person name="Ott S."/>
            <person name="Bowen H."/>
            <person name="Vavikolanu K."/>
            <person name="Mehta A."/>
            <person name="Aluvathingal J."/>
            <person name="Nadendla S."/>
            <person name="Lowell S."/>
            <person name="Myers T."/>
            <person name="Yan Y."/>
            <person name="Sichtig H."/>
        </authorList>
    </citation>
    <scope>NUCLEOTIDE SEQUENCE [LARGE SCALE GENOMIC DNA]</scope>
    <source>
        <strain evidence="2 3">FDAARGOS_1053</strain>
    </source>
</reference>
<dbReference type="Gene3D" id="3.40.50.620">
    <property type="entry name" value="HUPs"/>
    <property type="match status" value="1"/>
</dbReference>
<dbReference type="GO" id="GO:0043164">
    <property type="term" value="P:Gram-negative-bacterium-type cell wall biogenesis"/>
    <property type="evidence" value="ECO:0007669"/>
    <property type="project" value="TreeGrafter"/>
</dbReference>
<evidence type="ECO:0000313" key="3">
    <source>
        <dbReference type="Proteomes" id="UP000596145"/>
    </source>
</evidence>
<dbReference type="SUPFAM" id="SSF53448">
    <property type="entry name" value="Nucleotide-diphospho-sugar transferases"/>
    <property type="match status" value="1"/>
</dbReference>
<protein>
    <submittedName>
        <fullName evidence="2">YdcF family protein</fullName>
    </submittedName>
</protein>
<dbReference type="PANTHER" id="PTHR30336:SF4">
    <property type="entry name" value="ENVELOPE BIOGENESIS FACTOR ELYC"/>
    <property type="match status" value="1"/>
</dbReference>
<organism evidence="2 3">
    <name type="scientific">Corynebacterium glucuronolyticum</name>
    <dbReference type="NCBI Taxonomy" id="39791"/>
    <lineage>
        <taxon>Bacteria</taxon>
        <taxon>Bacillati</taxon>
        <taxon>Actinomycetota</taxon>
        <taxon>Actinomycetes</taxon>
        <taxon>Mycobacteriales</taxon>
        <taxon>Corynebacteriaceae</taxon>
        <taxon>Corynebacterium</taxon>
    </lineage>
</organism>
<dbReference type="AlphaFoldDB" id="A0A7T4EFB4"/>
<dbReference type="InterPro" id="IPR051599">
    <property type="entry name" value="Cell_Envelope_Assoc"/>
</dbReference>
<dbReference type="InterPro" id="IPR003848">
    <property type="entry name" value="DUF218"/>
</dbReference>
<dbReference type="GO" id="GO:0000270">
    <property type="term" value="P:peptidoglycan metabolic process"/>
    <property type="evidence" value="ECO:0007669"/>
    <property type="project" value="TreeGrafter"/>
</dbReference>